<keyword evidence="2" id="KW-0677">Repeat</keyword>
<dbReference type="GO" id="GO:0035861">
    <property type="term" value="C:site of double-strand break"/>
    <property type="evidence" value="ECO:0007669"/>
    <property type="project" value="TreeGrafter"/>
</dbReference>
<dbReference type="InterPro" id="IPR036322">
    <property type="entry name" value="WD40_repeat_dom_sf"/>
</dbReference>
<comment type="caution">
    <text evidence="6">The sequence shown here is derived from an EMBL/GenBank/DDBJ whole genome shotgun (WGS) entry which is preliminary data.</text>
</comment>
<feature type="compositionally biased region" description="Basic and acidic residues" evidence="4">
    <location>
        <begin position="201"/>
        <end position="211"/>
    </location>
</feature>
<dbReference type="Pfam" id="PF00498">
    <property type="entry name" value="FHA"/>
    <property type="match status" value="1"/>
</dbReference>
<evidence type="ECO:0000256" key="2">
    <source>
        <dbReference type="ARBA" id="ARBA00022737"/>
    </source>
</evidence>
<dbReference type="InterPro" id="IPR008984">
    <property type="entry name" value="SMAD_FHA_dom_sf"/>
</dbReference>
<evidence type="ECO:0000256" key="4">
    <source>
        <dbReference type="SAM" id="MobiDB-lite"/>
    </source>
</evidence>
<dbReference type="AlphaFoldDB" id="A0AAV2YWC4"/>
<feature type="repeat" description="WD" evidence="3">
    <location>
        <begin position="347"/>
        <end position="389"/>
    </location>
</feature>
<feature type="region of interest" description="Disordered" evidence="4">
    <location>
        <begin position="627"/>
        <end position="660"/>
    </location>
</feature>
<dbReference type="SMART" id="SM00320">
    <property type="entry name" value="WD40"/>
    <property type="match status" value="5"/>
</dbReference>
<evidence type="ECO:0000313" key="7">
    <source>
        <dbReference type="Proteomes" id="UP001146120"/>
    </source>
</evidence>
<dbReference type="PANTHER" id="PTHR16017:SF0">
    <property type="entry name" value="WD REPEAT-CONTAINING PROTEIN 70"/>
    <property type="match status" value="1"/>
</dbReference>
<dbReference type="Proteomes" id="UP001146120">
    <property type="component" value="Unassembled WGS sequence"/>
</dbReference>
<dbReference type="GO" id="GO:0005634">
    <property type="term" value="C:nucleus"/>
    <property type="evidence" value="ECO:0007669"/>
    <property type="project" value="TreeGrafter"/>
</dbReference>
<reference evidence="6" key="1">
    <citation type="submission" date="2022-11" db="EMBL/GenBank/DDBJ databases">
        <authorList>
            <person name="Morgan W.R."/>
            <person name="Tartar A."/>
        </authorList>
    </citation>
    <scope>NUCLEOTIDE SEQUENCE</scope>
    <source>
        <strain evidence="6">ARSEF 373</strain>
    </source>
</reference>
<reference evidence="6" key="2">
    <citation type="journal article" date="2023" name="Microbiol Resour">
        <title>Decontamination and Annotation of the Draft Genome Sequence of the Oomycete Lagenidium giganteum ARSEF 373.</title>
        <authorList>
            <person name="Morgan W.R."/>
            <person name="Tartar A."/>
        </authorList>
    </citation>
    <scope>NUCLEOTIDE SEQUENCE</scope>
    <source>
        <strain evidence="6">ARSEF 373</strain>
    </source>
</reference>
<keyword evidence="1 3" id="KW-0853">WD repeat</keyword>
<dbReference type="SUPFAM" id="SSF50978">
    <property type="entry name" value="WD40 repeat-like"/>
    <property type="match status" value="1"/>
</dbReference>
<gene>
    <name evidence="6" type="ORF">N0F65_003119</name>
</gene>
<dbReference type="InterPro" id="IPR000253">
    <property type="entry name" value="FHA_dom"/>
</dbReference>
<feature type="compositionally biased region" description="Basic and acidic residues" evidence="4">
    <location>
        <begin position="638"/>
        <end position="649"/>
    </location>
</feature>
<name>A0AAV2YWC4_9STRA</name>
<sequence>MALAATPARSNRLAELEVVKDGSVIEHLKIGEQAVYLLGRNEDMCHYGLQHPSISRRHAAITHSENGQITIMDLSSAQGTMVNDKEIAPEEPVKLMNGDVIRFAASSRSYVVRNIAVATETDKGEDHGAVPEEALKDLPTSFGGKEPAQSNGAESSNGHAGADNDKVAARKQRETEIAAMTAAMVAAPASSASTTDAPSEQEPREKDKNGEEEQGEDEESSDDDDDDAQNSVDLRYKIPMSHQVELAGHSKSVTCIAVDGPGARVATGSMDYHTKLWDFAGMARHVRPFRAIEVDEGHPLVALSYSPSGDRLLAATGGSQPKVLSREGVEELQFAKGDMYVVDMANTNGHTHGVTGGAWHPSVRDQMITSSLDGTVRLWKLDGKKTLDKLVNANVFKLKSKRGKRCGVTACSYNSDGSLIAGATMDGQIQLYDPRKPYAGAALVVREAHAEGSGDLGISCVRFSPDGKHFASRSCADDTVKLWDVRKVREPVKVFTGIEGVFSTSNLVFNATGTCMIAGTSVRKGRQERGKVVFLDVHTPQLVTPVASVNMDEDESAICVAWHHGINQIFVGTSTSTCHVLYDPQQSTKGVLLTATKKIKVQSGDSGVRIDGVGKIHNPHALPMYREEVSQKRKASKLRADPKASKAPEKPITGPGMGGKISGSTTFTQYFMSSHIKTSFREEDPREAILRYAKKAKEDPQFTAAYSKSQPSGQIDKRYQLTEQTLEEEAVAKEAEERRLLQS</sequence>
<evidence type="ECO:0000256" key="3">
    <source>
        <dbReference type="PROSITE-ProRule" id="PRU00221"/>
    </source>
</evidence>
<evidence type="ECO:0000256" key="1">
    <source>
        <dbReference type="ARBA" id="ARBA00022574"/>
    </source>
</evidence>
<feature type="repeat" description="WD" evidence="3">
    <location>
        <begin position="246"/>
        <end position="278"/>
    </location>
</feature>
<keyword evidence="7" id="KW-1185">Reference proteome</keyword>
<organism evidence="6 7">
    <name type="scientific">Lagenidium giganteum</name>
    <dbReference type="NCBI Taxonomy" id="4803"/>
    <lineage>
        <taxon>Eukaryota</taxon>
        <taxon>Sar</taxon>
        <taxon>Stramenopiles</taxon>
        <taxon>Oomycota</taxon>
        <taxon>Peronosporomycetes</taxon>
        <taxon>Pythiales</taxon>
        <taxon>Pythiaceae</taxon>
    </lineage>
</organism>
<feature type="compositionally biased region" description="Acidic residues" evidence="4">
    <location>
        <begin position="212"/>
        <end position="228"/>
    </location>
</feature>
<evidence type="ECO:0000259" key="5">
    <source>
        <dbReference type="PROSITE" id="PS50006"/>
    </source>
</evidence>
<dbReference type="InterPro" id="IPR051858">
    <property type="entry name" value="WD_repeat_GAD-1"/>
</dbReference>
<dbReference type="PROSITE" id="PS50082">
    <property type="entry name" value="WD_REPEATS_2"/>
    <property type="match status" value="2"/>
</dbReference>
<dbReference type="SMART" id="SM00240">
    <property type="entry name" value="FHA"/>
    <property type="match status" value="1"/>
</dbReference>
<feature type="compositionally biased region" description="Low complexity" evidence="4">
    <location>
        <begin position="184"/>
        <end position="198"/>
    </location>
</feature>
<protein>
    <recommendedName>
        <fullName evidence="5">FHA domain-containing protein</fullName>
    </recommendedName>
</protein>
<dbReference type="PANTHER" id="PTHR16017">
    <property type="entry name" value="GASTRULATION DEFECTIVE PROTEIN 1-RELATED"/>
    <property type="match status" value="1"/>
</dbReference>
<accession>A0AAV2YWC4</accession>
<dbReference type="Gene3D" id="2.130.10.10">
    <property type="entry name" value="YVTN repeat-like/Quinoprotein amine dehydrogenase"/>
    <property type="match status" value="2"/>
</dbReference>
<dbReference type="PROSITE" id="PS50294">
    <property type="entry name" value="WD_REPEATS_REGION"/>
    <property type="match status" value="2"/>
</dbReference>
<proteinExistence type="predicted"/>
<dbReference type="Gene3D" id="2.60.200.20">
    <property type="match status" value="1"/>
</dbReference>
<dbReference type="FunFam" id="2.130.10.10:FF:001319">
    <property type="entry name" value="Gastrulation defective protein 1"/>
    <property type="match status" value="1"/>
</dbReference>
<dbReference type="InterPro" id="IPR015943">
    <property type="entry name" value="WD40/YVTN_repeat-like_dom_sf"/>
</dbReference>
<dbReference type="FunFam" id="2.60.200.20:FF:000019">
    <property type="entry name" value="Nuclear inhibitor of protein phosphatase"/>
    <property type="match status" value="1"/>
</dbReference>
<feature type="compositionally biased region" description="Polar residues" evidence="4">
    <location>
        <begin position="148"/>
        <end position="158"/>
    </location>
</feature>
<dbReference type="PROSITE" id="PS50006">
    <property type="entry name" value="FHA_DOMAIN"/>
    <property type="match status" value="1"/>
</dbReference>
<dbReference type="SUPFAM" id="SSF49879">
    <property type="entry name" value="SMAD/FHA domain"/>
    <property type="match status" value="1"/>
</dbReference>
<dbReference type="InterPro" id="IPR001680">
    <property type="entry name" value="WD40_rpt"/>
</dbReference>
<feature type="region of interest" description="Disordered" evidence="4">
    <location>
        <begin position="184"/>
        <end position="229"/>
    </location>
</feature>
<feature type="region of interest" description="Disordered" evidence="4">
    <location>
        <begin position="137"/>
        <end position="171"/>
    </location>
</feature>
<feature type="compositionally biased region" description="Basic and acidic residues" evidence="4">
    <location>
        <begin position="162"/>
        <end position="171"/>
    </location>
</feature>
<evidence type="ECO:0000313" key="6">
    <source>
        <dbReference type="EMBL" id="DAZ98133.1"/>
    </source>
</evidence>
<dbReference type="Pfam" id="PF00400">
    <property type="entry name" value="WD40"/>
    <property type="match status" value="4"/>
</dbReference>
<dbReference type="EMBL" id="DAKRPA010000115">
    <property type="protein sequence ID" value="DAZ98133.1"/>
    <property type="molecule type" value="Genomic_DNA"/>
</dbReference>
<feature type="domain" description="FHA" evidence="5">
    <location>
        <begin position="36"/>
        <end position="87"/>
    </location>
</feature>